<organism evidence="1 2">
    <name type="scientific">Croceimicrobium hydrocarbonivorans</name>
    <dbReference type="NCBI Taxonomy" id="2761580"/>
    <lineage>
        <taxon>Bacteria</taxon>
        <taxon>Pseudomonadati</taxon>
        <taxon>Bacteroidota</taxon>
        <taxon>Flavobacteriia</taxon>
        <taxon>Flavobacteriales</taxon>
        <taxon>Owenweeksiaceae</taxon>
        <taxon>Croceimicrobium</taxon>
    </lineage>
</organism>
<sequence length="240" mass="28225">MKKTLSILTLLILQFGCQPKQNNMNDFMDDIREDFAKQAEQQNREVYAWEAKIDKLYKRADNNLNDGASYADSLIENDKSLDKWKISNLHTIVGEIYYDNDSIDRALERFRLDESLTFDSPRNKANKAGCYIKQGDLEKAMTLLQQAAETNHDFKWYIGNLYEIQGEREKAILEYDYVYQQDTIVYAYYNERIQELENNPDQLLTELHYNDRRKRTLLLLKGVDAEASDTEIGGFEIERK</sequence>
<evidence type="ECO:0000313" key="2">
    <source>
        <dbReference type="Proteomes" id="UP000516305"/>
    </source>
</evidence>
<dbReference type="RefSeq" id="WP_210759050.1">
    <property type="nucleotide sequence ID" value="NZ_CP060139.1"/>
</dbReference>
<dbReference type="InterPro" id="IPR011990">
    <property type="entry name" value="TPR-like_helical_dom_sf"/>
</dbReference>
<dbReference type="KEGG" id="chyd:H4K34_01385"/>
<keyword evidence="2" id="KW-1185">Reference proteome</keyword>
<dbReference type="Proteomes" id="UP000516305">
    <property type="component" value="Chromosome"/>
</dbReference>
<dbReference type="EMBL" id="CP060139">
    <property type="protein sequence ID" value="QNR24523.1"/>
    <property type="molecule type" value="Genomic_DNA"/>
</dbReference>
<name>A0A7H0VFM5_9FLAO</name>
<accession>A0A7H0VFM5</accession>
<gene>
    <name evidence="1" type="ORF">H4K34_01385</name>
</gene>
<protein>
    <submittedName>
        <fullName evidence="1">Uncharacterized protein</fullName>
    </submittedName>
</protein>
<dbReference type="SUPFAM" id="SSF48452">
    <property type="entry name" value="TPR-like"/>
    <property type="match status" value="1"/>
</dbReference>
<dbReference type="Gene3D" id="1.25.40.10">
    <property type="entry name" value="Tetratricopeptide repeat domain"/>
    <property type="match status" value="1"/>
</dbReference>
<evidence type="ECO:0000313" key="1">
    <source>
        <dbReference type="EMBL" id="QNR24523.1"/>
    </source>
</evidence>
<proteinExistence type="predicted"/>
<reference evidence="1 2" key="1">
    <citation type="submission" date="2020-08" db="EMBL/GenBank/DDBJ databases">
        <title>Croceimicrobium hydrocarbonivorans gen. nov., sp. nov., a novel marine bacterium isolated from a bacterial consortium that degrades polyethylene terephthalate.</title>
        <authorList>
            <person name="Liu R."/>
        </authorList>
    </citation>
    <scope>NUCLEOTIDE SEQUENCE [LARGE SCALE GENOMIC DNA]</scope>
    <source>
        <strain evidence="1 2">A20-9</strain>
    </source>
</reference>
<dbReference type="AlphaFoldDB" id="A0A7H0VFM5"/>